<feature type="transmembrane region" description="Helical" evidence="1">
    <location>
        <begin position="115"/>
        <end position="136"/>
    </location>
</feature>
<evidence type="ECO:0000256" key="1">
    <source>
        <dbReference type="SAM" id="Phobius"/>
    </source>
</evidence>
<keyword evidence="1" id="KW-1133">Transmembrane helix</keyword>
<dbReference type="RefSeq" id="WP_272088851.1">
    <property type="nucleotide sequence ID" value="NZ_JAQNDL010000003.1"/>
</dbReference>
<feature type="transmembrane region" description="Helical" evidence="1">
    <location>
        <begin position="143"/>
        <end position="164"/>
    </location>
</feature>
<gene>
    <name evidence="2" type="ORF">POL25_25810</name>
</gene>
<organism evidence="2 3">
    <name type="scientific">Nannocystis bainbridge</name>
    <dbReference type="NCBI Taxonomy" id="2995303"/>
    <lineage>
        <taxon>Bacteria</taxon>
        <taxon>Pseudomonadati</taxon>
        <taxon>Myxococcota</taxon>
        <taxon>Polyangia</taxon>
        <taxon>Nannocystales</taxon>
        <taxon>Nannocystaceae</taxon>
        <taxon>Nannocystis</taxon>
    </lineage>
</organism>
<feature type="transmembrane region" description="Helical" evidence="1">
    <location>
        <begin position="60"/>
        <end position="78"/>
    </location>
</feature>
<feature type="transmembrane region" description="Helical" evidence="1">
    <location>
        <begin position="27"/>
        <end position="48"/>
    </location>
</feature>
<dbReference type="EMBL" id="JAQNDL010000003">
    <property type="protein sequence ID" value="MDC0720343.1"/>
    <property type="molecule type" value="Genomic_DNA"/>
</dbReference>
<proteinExistence type="predicted"/>
<keyword evidence="1" id="KW-0812">Transmembrane</keyword>
<accession>A0ABT5E4H5</accession>
<sequence length="166" mass="18729">MTGEQHAGETEPPDTARRGVIRFGWKTGLLLPFAALITATTLAGFARIIQDHLAVRYDRWFELGMVTGQVVFQWAVLWRRSWAERLDYAVILLFVSSLGAALLWPLLVWNESSPVRPLAATAYFFAVVAVIFVVHVRLVRQAALPLILCMTWVAYRLIILAIVLPR</sequence>
<evidence type="ECO:0000313" key="2">
    <source>
        <dbReference type="EMBL" id="MDC0720343.1"/>
    </source>
</evidence>
<evidence type="ECO:0000313" key="3">
    <source>
        <dbReference type="Proteomes" id="UP001221686"/>
    </source>
</evidence>
<feature type="transmembrane region" description="Helical" evidence="1">
    <location>
        <begin position="90"/>
        <end position="109"/>
    </location>
</feature>
<name>A0ABT5E4H5_9BACT</name>
<keyword evidence="1" id="KW-0472">Membrane</keyword>
<dbReference type="Proteomes" id="UP001221686">
    <property type="component" value="Unassembled WGS sequence"/>
</dbReference>
<keyword evidence="3" id="KW-1185">Reference proteome</keyword>
<reference evidence="2 3" key="1">
    <citation type="submission" date="2022-11" db="EMBL/GenBank/DDBJ databases">
        <title>Minimal conservation of predation-associated metabolite biosynthetic gene clusters underscores biosynthetic potential of Myxococcota including descriptions for ten novel species: Archangium lansinium sp. nov., Myxococcus landrumus sp. nov., Nannocystis bai.</title>
        <authorList>
            <person name="Ahearne A."/>
            <person name="Stevens C."/>
            <person name="Dowd S."/>
        </authorList>
    </citation>
    <scope>NUCLEOTIDE SEQUENCE [LARGE SCALE GENOMIC DNA]</scope>
    <source>
        <strain evidence="2 3">BB15-2</strain>
    </source>
</reference>
<protein>
    <submittedName>
        <fullName evidence="2">Uncharacterized protein</fullName>
    </submittedName>
</protein>
<comment type="caution">
    <text evidence="2">The sequence shown here is derived from an EMBL/GenBank/DDBJ whole genome shotgun (WGS) entry which is preliminary data.</text>
</comment>